<accession>A0A080ZNR0</accession>
<proteinExistence type="predicted"/>
<evidence type="ECO:0008006" key="3">
    <source>
        <dbReference type="Google" id="ProtNLM"/>
    </source>
</evidence>
<dbReference type="AlphaFoldDB" id="A0A080ZNR0"/>
<evidence type="ECO:0000313" key="1">
    <source>
        <dbReference type="EMBL" id="ETO68271.1"/>
    </source>
</evidence>
<protein>
    <recommendedName>
        <fullName evidence="3">RxLR effector protein</fullName>
    </recommendedName>
</protein>
<name>A0A080ZNR0_PHYNI</name>
<reference evidence="1 2" key="1">
    <citation type="submission" date="2013-11" db="EMBL/GenBank/DDBJ databases">
        <title>The Genome Sequence of Phytophthora parasitica P1976.</title>
        <authorList>
            <consortium name="The Broad Institute Genomics Platform"/>
            <person name="Russ C."/>
            <person name="Tyler B."/>
            <person name="Panabieres F."/>
            <person name="Shan W."/>
            <person name="Tripathy S."/>
            <person name="Grunwald N."/>
            <person name="Machado M."/>
            <person name="Johnson C.S."/>
            <person name="Walker B."/>
            <person name="Young S."/>
            <person name="Zeng Q."/>
            <person name="Gargeya S."/>
            <person name="Fitzgerald M."/>
            <person name="Haas B."/>
            <person name="Abouelleil A."/>
            <person name="Allen A.W."/>
            <person name="Alvarado L."/>
            <person name="Arachchi H.M."/>
            <person name="Berlin A.M."/>
            <person name="Chapman S.B."/>
            <person name="Gainer-Dewar J."/>
            <person name="Goldberg J."/>
            <person name="Griggs A."/>
            <person name="Gujja S."/>
            <person name="Hansen M."/>
            <person name="Howarth C."/>
            <person name="Imamovic A."/>
            <person name="Ireland A."/>
            <person name="Larimer J."/>
            <person name="McCowan C."/>
            <person name="Murphy C."/>
            <person name="Pearson M."/>
            <person name="Poon T.W."/>
            <person name="Priest M."/>
            <person name="Roberts A."/>
            <person name="Saif S."/>
            <person name="Shea T."/>
            <person name="Sisk P."/>
            <person name="Sykes S."/>
            <person name="Wortman J."/>
            <person name="Nusbaum C."/>
            <person name="Birren B."/>
        </authorList>
    </citation>
    <scope>NUCLEOTIDE SEQUENCE [LARGE SCALE GENOMIC DNA]</scope>
    <source>
        <strain evidence="1 2">P1976</strain>
    </source>
</reference>
<comment type="caution">
    <text evidence="1">The sequence shown here is derived from an EMBL/GenBank/DDBJ whole genome shotgun (WGS) entry which is preliminary data.</text>
</comment>
<organism evidence="1 2">
    <name type="scientific">Phytophthora nicotianae P1976</name>
    <dbReference type="NCBI Taxonomy" id="1317066"/>
    <lineage>
        <taxon>Eukaryota</taxon>
        <taxon>Sar</taxon>
        <taxon>Stramenopiles</taxon>
        <taxon>Oomycota</taxon>
        <taxon>Peronosporomycetes</taxon>
        <taxon>Peronosporales</taxon>
        <taxon>Peronosporaceae</taxon>
        <taxon>Phytophthora</taxon>
    </lineage>
</organism>
<dbReference type="EMBL" id="ANJA01002728">
    <property type="protein sequence ID" value="ETO68271.1"/>
    <property type="molecule type" value="Genomic_DNA"/>
</dbReference>
<evidence type="ECO:0000313" key="2">
    <source>
        <dbReference type="Proteomes" id="UP000028582"/>
    </source>
</evidence>
<dbReference type="Proteomes" id="UP000028582">
    <property type="component" value="Unassembled WGS sequence"/>
</dbReference>
<gene>
    <name evidence="1" type="ORF">F444_14873</name>
</gene>
<sequence length="173" mass="19703">MLNGAVKDPNTKALALKLQKQRVKGWGRLMLSRCASSSYYGFIMLMFLRIQSGLTTWKKFNARNPREEWALSLGLGNGGLAQVFAEWEALKMTQTKPSRQTSLAIEDMLVAAKKDLTTKLTAESLELLLLNKWLKEKRKPTTDINWALAGDSGEILEKYTRYFKKKWSNEAAR</sequence>